<dbReference type="GO" id="GO:0005634">
    <property type="term" value="C:nucleus"/>
    <property type="evidence" value="ECO:0007669"/>
    <property type="project" value="TreeGrafter"/>
</dbReference>
<evidence type="ECO:0000256" key="1">
    <source>
        <dbReference type="SAM" id="MobiDB-lite"/>
    </source>
</evidence>
<evidence type="ECO:0000313" key="2">
    <source>
        <dbReference type="EMBL" id="RKF75493.1"/>
    </source>
</evidence>
<organism evidence="2 3">
    <name type="scientific">Golovinomyces cichoracearum</name>
    <dbReference type="NCBI Taxonomy" id="62708"/>
    <lineage>
        <taxon>Eukaryota</taxon>
        <taxon>Fungi</taxon>
        <taxon>Dikarya</taxon>
        <taxon>Ascomycota</taxon>
        <taxon>Pezizomycotina</taxon>
        <taxon>Leotiomycetes</taxon>
        <taxon>Erysiphales</taxon>
        <taxon>Erysiphaceae</taxon>
        <taxon>Golovinomyces</taxon>
    </lineage>
</organism>
<comment type="caution">
    <text evidence="2">The sequence shown here is derived from an EMBL/GenBank/DDBJ whole genome shotgun (WGS) entry which is preliminary data.</text>
</comment>
<dbReference type="PANTHER" id="PTHR31606">
    <property type="entry name" value="WW DOMAIN BINDING PROTEIN 2, ISOFORM E"/>
    <property type="match status" value="1"/>
</dbReference>
<proteinExistence type="predicted"/>
<dbReference type="EMBL" id="MCBR01007846">
    <property type="protein sequence ID" value="RKF75493.1"/>
    <property type="molecule type" value="Genomic_DNA"/>
</dbReference>
<dbReference type="OrthoDB" id="1259151at2759"/>
<dbReference type="PANTHER" id="PTHR31606:SF1">
    <property type="entry name" value="WW DOMAIN BINDING PROTEIN 2, ISOFORM E"/>
    <property type="match status" value="1"/>
</dbReference>
<dbReference type="GO" id="GO:0003713">
    <property type="term" value="F:transcription coactivator activity"/>
    <property type="evidence" value="ECO:0007669"/>
    <property type="project" value="InterPro"/>
</dbReference>
<dbReference type="InterPro" id="IPR044852">
    <property type="entry name" value="WBP2-like"/>
</dbReference>
<accession>A0A420ILU4</accession>
<dbReference type="CDD" id="cd13214">
    <property type="entry name" value="PH-GRAM_WBP2"/>
    <property type="match status" value="1"/>
</dbReference>
<sequence length="241" mass="26532">MLGSDGQSFVKLPHERILYTSPPRICLEITASNNEPDAPSFSAKSDGGVVYITNQRLVYLPTSPTQKLKSFSSPILNLQDTYVRTPLFGANFWIAQCKTVPEGGIPTSHPYVELKMTFQDGGAFDFHSIFEQIKERLSQTYSVAQETTPYGTGLTNIDLEPLPAYQPAGEIGGNDEIEMSPPYQRVEAVVPGTTGHIVESRQAPPDASEAPPEYEEIHCQADNLDLEPRLRRDAESSTLSV</sequence>
<feature type="compositionally biased region" description="Basic and acidic residues" evidence="1">
    <location>
        <begin position="226"/>
        <end position="235"/>
    </location>
</feature>
<name>A0A420ILU4_9PEZI</name>
<dbReference type="SUPFAM" id="SSF50729">
    <property type="entry name" value="PH domain-like"/>
    <property type="match status" value="1"/>
</dbReference>
<dbReference type="GO" id="GO:0031490">
    <property type="term" value="F:chromatin DNA binding"/>
    <property type="evidence" value="ECO:0007669"/>
    <property type="project" value="TreeGrafter"/>
</dbReference>
<evidence type="ECO:0000313" key="3">
    <source>
        <dbReference type="Proteomes" id="UP000285405"/>
    </source>
</evidence>
<gene>
    <name evidence="2" type="ORF">GcC1_078019</name>
</gene>
<reference evidence="2 3" key="1">
    <citation type="journal article" date="2018" name="BMC Genomics">
        <title>Comparative genome analyses reveal sequence features reflecting distinct modes of host-adaptation between dicot and monocot powdery mildew.</title>
        <authorList>
            <person name="Wu Y."/>
            <person name="Ma X."/>
            <person name="Pan Z."/>
            <person name="Kale S.D."/>
            <person name="Song Y."/>
            <person name="King H."/>
            <person name="Zhang Q."/>
            <person name="Presley C."/>
            <person name="Deng X."/>
            <person name="Wei C.I."/>
            <person name="Xiao S."/>
        </authorList>
    </citation>
    <scope>NUCLEOTIDE SEQUENCE [LARGE SCALE GENOMIC DNA]</scope>
    <source>
        <strain evidence="2">UCSC1</strain>
    </source>
</reference>
<dbReference type="Proteomes" id="UP000285405">
    <property type="component" value="Unassembled WGS sequence"/>
</dbReference>
<dbReference type="AlphaFoldDB" id="A0A420ILU4"/>
<protein>
    <submittedName>
        <fullName evidence="2">Putative upf0664 stress-induced protein</fullName>
    </submittedName>
</protein>
<feature type="region of interest" description="Disordered" evidence="1">
    <location>
        <begin position="221"/>
        <end position="241"/>
    </location>
</feature>